<reference evidence="1 2" key="1">
    <citation type="journal article" date="2023" name="Hortic Res">
        <title>Pangenome of water caltrop reveals structural variations and asymmetric subgenome divergence after allopolyploidization.</title>
        <authorList>
            <person name="Zhang X."/>
            <person name="Chen Y."/>
            <person name="Wang L."/>
            <person name="Yuan Y."/>
            <person name="Fang M."/>
            <person name="Shi L."/>
            <person name="Lu R."/>
            <person name="Comes H.P."/>
            <person name="Ma Y."/>
            <person name="Chen Y."/>
            <person name="Huang G."/>
            <person name="Zhou Y."/>
            <person name="Zheng Z."/>
            <person name="Qiu Y."/>
        </authorList>
    </citation>
    <scope>NUCLEOTIDE SEQUENCE [LARGE SCALE GENOMIC DNA]</scope>
    <source>
        <strain evidence="1">F231</strain>
    </source>
</reference>
<organism evidence="1 2">
    <name type="scientific">Trapa natans</name>
    <name type="common">Water chestnut</name>
    <dbReference type="NCBI Taxonomy" id="22666"/>
    <lineage>
        <taxon>Eukaryota</taxon>
        <taxon>Viridiplantae</taxon>
        <taxon>Streptophyta</taxon>
        <taxon>Embryophyta</taxon>
        <taxon>Tracheophyta</taxon>
        <taxon>Spermatophyta</taxon>
        <taxon>Magnoliopsida</taxon>
        <taxon>eudicotyledons</taxon>
        <taxon>Gunneridae</taxon>
        <taxon>Pentapetalae</taxon>
        <taxon>rosids</taxon>
        <taxon>malvids</taxon>
        <taxon>Myrtales</taxon>
        <taxon>Lythraceae</taxon>
        <taxon>Trapa</taxon>
    </lineage>
</organism>
<dbReference type="AlphaFoldDB" id="A0AAN7LQY2"/>
<dbReference type="Proteomes" id="UP001346149">
    <property type="component" value="Unassembled WGS sequence"/>
</dbReference>
<comment type="caution">
    <text evidence="1">The sequence shown here is derived from an EMBL/GenBank/DDBJ whole genome shotgun (WGS) entry which is preliminary data.</text>
</comment>
<dbReference type="EMBL" id="JAXQNO010000009">
    <property type="protein sequence ID" value="KAK4790871.1"/>
    <property type="molecule type" value="Genomic_DNA"/>
</dbReference>
<keyword evidence="2" id="KW-1185">Reference proteome</keyword>
<evidence type="ECO:0000313" key="1">
    <source>
        <dbReference type="EMBL" id="KAK4790871.1"/>
    </source>
</evidence>
<proteinExistence type="predicted"/>
<protein>
    <submittedName>
        <fullName evidence="1">Uncharacterized protein</fullName>
    </submittedName>
</protein>
<gene>
    <name evidence="1" type="ORF">SAY86_031284</name>
</gene>
<sequence>MTGREVEYKRWSKQRKAKRIIQHEQEEESVARDWRPKRGVSNNRVVVEGRIWSGGHGQKSSQLVLCMRTELKIEEIQLLRLLKKGQQPSQYVSKGSWRT</sequence>
<evidence type="ECO:0000313" key="2">
    <source>
        <dbReference type="Proteomes" id="UP001346149"/>
    </source>
</evidence>
<accession>A0AAN7LQY2</accession>
<name>A0AAN7LQY2_TRANT</name>